<dbReference type="RefSeq" id="WP_215626811.1">
    <property type="nucleotide sequence ID" value="NZ_CP067089.2"/>
</dbReference>
<reference evidence="1" key="1">
    <citation type="submission" date="2021-01" db="EMBL/GenBank/DDBJ databases">
        <title>Description of Breznakiella homolactica.</title>
        <authorList>
            <person name="Song Y."/>
            <person name="Brune A."/>
        </authorList>
    </citation>
    <scope>NUCLEOTIDE SEQUENCE</scope>
    <source>
        <strain evidence="1">RmG30</strain>
    </source>
</reference>
<organism evidence="1 2">
    <name type="scientific">Breznakiella homolactica</name>
    <dbReference type="NCBI Taxonomy" id="2798577"/>
    <lineage>
        <taxon>Bacteria</taxon>
        <taxon>Pseudomonadati</taxon>
        <taxon>Spirochaetota</taxon>
        <taxon>Spirochaetia</taxon>
        <taxon>Spirochaetales</taxon>
        <taxon>Breznakiellaceae</taxon>
        <taxon>Breznakiella</taxon>
    </lineage>
</organism>
<accession>A0A7T7XNJ2</accession>
<proteinExistence type="predicted"/>
<dbReference type="Proteomes" id="UP000595917">
    <property type="component" value="Chromosome"/>
</dbReference>
<dbReference type="Pfam" id="PF16161">
    <property type="entry name" value="DUF4867"/>
    <property type="match status" value="1"/>
</dbReference>
<protein>
    <submittedName>
        <fullName evidence="1">DUF4867 family protein</fullName>
    </submittedName>
</protein>
<evidence type="ECO:0000313" key="2">
    <source>
        <dbReference type="Proteomes" id="UP000595917"/>
    </source>
</evidence>
<dbReference type="AlphaFoldDB" id="A0A7T7XNJ2"/>
<sequence length="242" mass="26031">MVNESVTINYSVPAALAAANPGTAILPLDDPAFAAYGRILDGLRAEELLELADRTTSVNPEGNVYVPGVPEFEALACVRNFVPVFGGMPVQVGYCNGPNRTMNGLEYHKTPELCAAVTESVLFLCPYTALRNFDTCDTSAASVFYIPRGAVFVLDPLVLHLSPCAARREGFKMIIVLPRGTNLPLEDGISAAASPEGDPESRLLFKFNKWMIAHPERTQLTSQGVHPGLLGENRCINPAGLD</sequence>
<dbReference type="InterPro" id="IPR032358">
    <property type="entry name" value="DUF4867"/>
</dbReference>
<name>A0A7T7XNJ2_9SPIR</name>
<dbReference type="KEGG" id="bhc:JFL75_00890"/>
<gene>
    <name evidence="1" type="ORF">JFL75_00890</name>
</gene>
<keyword evidence="2" id="KW-1185">Reference proteome</keyword>
<evidence type="ECO:0000313" key="1">
    <source>
        <dbReference type="EMBL" id="QQO09508.1"/>
    </source>
</evidence>
<dbReference type="EMBL" id="CP067089">
    <property type="protein sequence ID" value="QQO09508.1"/>
    <property type="molecule type" value="Genomic_DNA"/>
</dbReference>